<evidence type="ECO:0000256" key="2">
    <source>
        <dbReference type="SAM" id="SignalP"/>
    </source>
</evidence>
<dbReference type="Proteomes" id="UP000076858">
    <property type="component" value="Unassembled WGS sequence"/>
</dbReference>
<dbReference type="SUPFAM" id="SSF57625">
    <property type="entry name" value="Invertebrate chitin-binding proteins"/>
    <property type="match status" value="1"/>
</dbReference>
<dbReference type="InterPro" id="IPR052976">
    <property type="entry name" value="Scoloptoxin-like"/>
</dbReference>
<feature type="region of interest" description="Disordered" evidence="1">
    <location>
        <begin position="420"/>
        <end position="454"/>
    </location>
</feature>
<dbReference type="PANTHER" id="PTHR22933">
    <property type="entry name" value="FI18007P1-RELATED"/>
    <property type="match status" value="1"/>
</dbReference>
<gene>
    <name evidence="4" type="ORF">APZ42_034059</name>
</gene>
<organism evidence="4 5">
    <name type="scientific">Daphnia magna</name>
    <dbReference type="NCBI Taxonomy" id="35525"/>
    <lineage>
        <taxon>Eukaryota</taxon>
        <taxon>Metazoa</taxon>
        <taxon>Ecdysozoa</taxon>
        <taxon>Arthropoda</taxon>
        <taxon>Crustacea</taxon>
        <taxon>Branchiopoda</taxon>
        <taxon>Diplostraca</taxon>
        <taxon>Cladocera</taxon>
        <taxon>Anomopoda</taxon>
        <taxon>Daphniidae</taxon>
        <taxon>Daphnia</taxon>
    </lineage>
</organism>
<name>A0A164KF42_9CRUS</name>
<dbReference type="EMBL" id="LRGB01003325">
    <property type="protein sequence ID" value="KZS03206.1"/>
    <property type="molecule type" value="Genomic_DNA"/>
</dbReference>
<dbReference type="Gene3D" id="2.170.140.10">
    <property type="entry name" value="Chitin binding domain"/>
    <property type="match status" value="1"/>
</dbReference>
<protein>
    <recommendedName>
        <fullName evidence="3">Chitin-binding type-2 domain-containing protein</fullName>
    </recommendedName>
</protein>
<dbReference type="GO" id="GO:0008061">
    <property type="term" value="F:chitin binding"/>
    <property type="evidence" value="ECO:0007669"/>
    <property type="project" value="InterPro"/>
</dbReference>
<keyword evidence="5" id="KW-1185">Reference proteome</keyword>
<feature type="domain" description="Chitin-binding type-2" evidence="3">
    <location>
        <begin position="493"/>
        <end position="555"/>
    </location>
</feature>
<dbReference type="Pfam" id="PF01607">
    <property type="entry name" value="CBM_14"/>
    <property type="match status" value="1"/>
</dbReference>
<evidence type="ECO:0000259" key="3">
    <source>
        <dbReference type="PROSITE" id="PS50940"/>
    </source>
</evidence>
<feature type="signal peptide" evidence="2">
    <location>
        <begin position="1"/>
        <end position="19"/>
    </location>
</feature>
<evidence type="ECO:0000313" key="4">
    <source>
        <dbReference type="EMBL" id="KZS03206.1"/>
    </source>
</evidence>
<dbReference type="STRING" id="35525.A0A164KF42"/>
<keyword evidence="2" id="KW-0732">Signal</keyword>
<dbReference type="InterPro" id="IPR036508">
    <property type="entry name" value="Chitin-bd_dom_sf"/>
</dbReference>
<evidence type="ECO:0000256" key="1">
    <source>
        <dbReference type="SAM" id="MobiDB-lite"/>
    </source>
</evidence>
<dbReference type="SMART" id="SM00494">
    <property type="entry name" value="ChtBD2"/>
    <property type="match status" value="1"/>
</dbReference>
<proteinExistence type="predicted"/>
<feature type="compositionally biased region" description="Low complexity" evidence="1">
    <location>
        <begin position="435"/>
        <end position="452"/>
    </location>
</feature>
<dbReference type="AlphaFoldDB" id="A0A164KF42"/>
<dbReference type="InterPro" id="IPR002557">
    <property type="entry name" value="Chitin-bd_dom"/>
</dbReference>
<dbReference type="OrthoDB" id="6514762at2759"/>
<comment type="caution">
    <text evidence="4">The sequence shown here is derived from an EMBL/GenBank/DDBJ whole genome shotgun (WGS) entry which is preliminary data.</text>
</comment>
<reference evidence="4 5" key="1">
    <citation type="submission" date="2016-03" db="EMBL/GenBank/DDBJ databases">
        <title>EvidentialGene: Evidence-directed Construction of Genes on Genomes.</title>
        <authorList>
            <person name="Gilbert D.G."/>
            <person name="Choi J.-H."/>
            <person name="Mockaitis K."/>
            <person name="Colbourne J."/>
            <person name="Pfrender M."/>
        </authorList>
    </citation>
    <scope>NUCLEOTIDE SEQUENCE [LARGE SCALE GENOMIC DNA]</scope>
    <source>
        <strain evidence="4 5">Xinb3</strain>
        <tissue evidence="4">Complete organism</tissue>
    </source>
</reference>
<dbReference type="PROSITE" id="PS50940">
    <property type="entry name" value="CHIT_BIND_II"/>
    <property type="match status" value="1"/>
</dbReference>
<accession>A0A164KF42</accession>
<dbReference type="PANTHER" id="PTHR22933:SF42">
    <property type="entry name" value="FI18455P1-RELATED"/>
    <property type="match status" value="1"/>
</dbReference>
<feature type="chain" id="PRO_5007851254" description="Chitin-binding type-2 domain-containing protein" evidence="2">
    <location>
        <begin position="20"/>
        <end position="636"/>
    </location>
</feature>
<sequence length="636" mass="66713">MLRNILLLCIVGLVASSAAQEFGARIGKRVGRIGQSNGYFYPVPNPPFSLPSPEVAVTVRPVTTARPVTFPTFPTVGPCQVDPNCVGANCRPVGPNCGPAPTVPIRTTARPVATTAYTTARTTTRPAPTVAYTTARPTLGPCQVDPFCFGPNCGPVGPNCKTTTVPVRTTTRPAPVVAVTTARTTTTSRPAPTVAYTTTRPTVGPCQVDPFCFGPNCGPVGPNCKTTTVPVRTTTRPTTTALPLDYLPPVVAVTTRAPTTTTRRPTVTLGPCQVDPNCVGANCRPLGPNCGPAPTVPIRTTPRPVATTPYTTARTTTTTRATTARTTTTTRATTARTTTTTRPTTARTTTARTTTTTRPTTARTTTARTTTTTTARPVVVTVRTTTSPPLDYLPPAPTKAPVVKPVTTTGYDYPTPENPLDFGPSNNQGTGVKFPTTTTTTTRRPTTTTPRRPNVEPVLTESQEEILFWDFRESIAGEPELDYPIFFKIPETAFTCEGKLNGYYADVEARCQVFHICSVGAEGGVFQNSFLCPNGTIFSQESFACLWWHDVECATSQQFFNLNANIGIVPESAGKVTTGAASSASGIQISASAGASSSSSGGRGVSAAASASSATFAAGNKQAQIKGGSSYSANSY</sequence>
<evidence type="ECO:0000313" key="5">
    <source>
        <dbReference type="Proteomes" id="UP000076858"/>
    </source>
</evidence>
<feature type="region of interest" description="Disordered" evidence="1">
    <location>
        <begin position="314"/>
        <end position="370"/>
    </location>
</feature>
<dbReference type="GO" id="GO:0005576">
    <property type="term" value="C:extracellular region"/>
    <property type="evidence" value="ECO:0007669"/>
    <property type="project" value="InterPro"/>
</dbReference>